<evidence type="ECO:0000256" key="2">
    <source>
        <dbReference type="PIRSR" id="PIRSR640198-2"/>
    </source>
</evidence>
<dbReference type="InterPro" id="IPR036597">
    <property type="entry name" value="Fido-like_dom_sf"/>
</dbReference>
<dbReference type="Proteomes" id="UP000503320">
    <property type="component" value="Chromosome"/>
</dbReference>
<evidence type="ECO:0000256" key="3">
    <source>
        <dbReference type="PIRSR" id="PIRSR640198-3"/>
    </source>
</evidence>
<organism evidence="5 6">
    <name type="scientific">Allofrancisella frigidaquae</name>
    <dbReference type="NCBI Taxonomy" id="1085644"/>
    <lineage>
        <taxon>Bacteria</taxon>
        <taxon>Pseudomonadati</taxon>
        <taxon>Pseudomonadota</taxon>
        <taxon>Gammaproteobacteria</taxon>
        <taxon>Thiotrichales</taxon>
        <taxon>Francisellaceae</taxon>
        <taxon>Allofrancisella</taxon>
    </lineage>
</organism>
<feature type="domain" description="Fido" evidence="4">
    <location>
        <begin position="95"/>
        <end position="231"/>
    </location>
</feature>
<dbReference type="EMBL" id="CP038017">
    <property type="protein sequence ID" value="QIV94839.1"/>
    <property type="molecule type" value="Genomic_DNA"/>
</dbReference>
<dbReference type="PANTHER" id="PTHR13504:SF38">
    <property type="entry name" value="FIDO DOMAIN-CONTAINING PROTEIN"/>
    <property type="match status" value="1"/>
</dbReference>
<dbReference type="Gene3D" id="1.10.3290.10">
    <property type="entry name" value="Fido-like domain"/>
    <property type="match status" value="1"/>
</dbReference>
<reference evidence="5 6" key="1">
    <citation type="submission" date="2019-03" db="EMBL/GenBank/DDBJ databases">
        <title>Complete Genome Sequence of Allofrancisella frigidaquae Strain SYSU 10HL1970 Isolated from Water-Cooling Systems in China.</title>
        <authorList>
            <person name="Ohrman C."/>
            <person name="Uneklint I."/>
            <person name="Sjodin A."/>
        </authorList>
    </citation>
    <scope>NUCLEOTIDE SEQUENCE [LARGE SCALE GENOMIC DNA]</scope>
    <source>
        <strain evidence="5 6">SYSU 10HL1970</strain>
    </source>
</reference>
<dbReference type="PANTHER" id="PTHR13504">
    <property type="entry name" value="FIDO DOMAIN-CONTAINING PROTEIN DDB_G0283145"/>
    <property type="match status" value="1"/>
</dbReference>
<dbReference type="AlphaFoldDB" id="A0A6M3HUH2"/>
<dbReference type="PROSITE" id="PS51459">
    <property type="entry name" value="FIDO"/>
    <property type="match status" value="1"/>
</dbReference>
<evidence type="ECO:0000256" key="1">
    <source>
        <dbReference type="PIRSR" id="PIRSR640198-1"/>
    </source>
</evidence>
<sequence length="246" mass="28441">MSKYNFDKIDQLKFKLDSFRPLSEEIVTNIHDNLIVDWTYHSNAIEGNTLTVNETKVVLEGITVGGKSLREHFEAINHKEAILFLEDIVKAHQELSEKMIKDIHFLILKNIDNTNAGKYRNINVKISGAEHIPPSYIHLNELMFDLIKNYKSWNNLHPVEQAAKLHSEFVKIHPFIDGNGRTSRLLMNLVLMQYGYPPAILPISKRLRHYNALDKAHVQNDYTDFIGLIVEIAEESFEPYWFALGV</sequence>
<dbReference type="RefSeq" id="WP_172106907.1">
    <property type="nucleotide sequence ID" value="NZ_CP038017.1"/>
</dbReference>
<proteinExistence type="predicted"/>
<dbReference type="KEGG" id="afri:E3E15_05515"/>
<protein>
    <submittedName>
        <fullName evidence="5">Fic family protein</fullName>
    </submittedName>
</protein>
<feature type="binding site" evidence="2">
    <location>
        <begin position="177"/>
        <end position="184"/>
    </location>
    <ligand>
        <name>ATP</name>
        <dbReference type="ChEBI" id="CHEBI:30616"/>
    </ligand>
</feature>
<evidence type="ECO:0000313" key="6">
    <source>
        <dbReference type="Proteomes" id="UP000503320"/>
    </source>
</evidence>
<feature type="site" description="Important for autoinhibition of adenylyltransferase activity" evidence="3">
    <location>
        <position position="46"/>
    </location>
</feature>
<dbReference type="InterPro" id="IPR040198">
    <property type="entry name" value="Fido_containing"/>
</dbReference>
<dbReference type="GO" id="GO:0005524">
    <property type="term" value="F:ATP binding"/>
    <property type="evidence" value="ECO:0007669"/>
    <property type="project" value="UniProtKB-KW"/>
</dbReference>
<dbReference type="Pfam" id="PF02661">
    <property type="entry name" value="Fic"/>
    <property type="match status" value="1"/>
</dbReference>
<gene>
    <name evidence="5" type="ORF">E3E15_05515</name>
</gene>
<dbReference type="SUPFAM" id="SSF140931">
    <property type="entry name" value="Fic-like"/>
    <property type="match status" value="1"/>
</dbReference>
<dbReference type="InterPro" id="IPR003812">
    <property type="entry name" value="Fido"/>
</dbReference>
<accession>A0A6M3HUH2</accession>
<evidence type="ECO:0000259" key="4">
    <source>
        <dbReference type="PROSITE" id="PS51459"/>
    </source>
</evidence>
<keyword evidence="2" id="KW-0547">Nucleotide-binding</keyword>
<keyword evidence="2" id="KW-0067">ATP-binding</keyword>
<keyword evidence="6" id="KW-1185">Reference proteome</keyword>
<name>A0A6M3HUH2_9GAMM</name>
<evidence type="ECO:0000313" key="5">
    <source>
        <dbReference type="EMBL" id="QIV94839.1"/>
    </source>
</evidence>
<feature type="active site" evidence="1">
    <location>
        <position position="173"/>
    </location>
</feature>